<dbReference type="EMBL" id="JARKNE010000001">
    <property type="protein sequence ID" value="KAK5846163.1"/>
    <property type="molecule type" value="Genomic_DNA"/>
</dbReference>
<evidence type="ECO:0000313" key="2">
    <source>
        <dbReference type="Proteomes" id="UP001358586"/>
    </source>
</evidence>
<sequence length="143" mass="16147">MRRREKFYSGSSNMRLWIAATTVGQASQIIVPVTRTVESFSSLYPAKCTISTVQEKMLFSLIDPFVYIIISHEDLDKFELFWFLNSLNVVLGDFILTGLVVGIDSLTSNCLQSHFNMVFSELMALAIEKDSRIPTMVAILLRG</sequence>
<proteinExistence type="predicted"/>
<dbReference type="Proteomes" id="UP001358586">
    <property type="component" value="Chromosome 1"/>
</dbReference>
<organism evidence="1 2">
    <name type="scientific">Gossypium arboreum</name>
    <name type="common">Tree cotton</name>
    <name type="synonym">Gossypium nanking</name>
    <dbReference type="NCBI Taxonomy" id="29729"/>
    <lineage>
        <taxon>Eukaryota</taxon>
        <taxon>Viridiplantae</taxon>
        <taxon>Streptophyta</taxon>
        <taxon>Embryophyta</taxon>
        <taxon>Tracheophyta</taxon>
        <taxon>Spermatophyta</taxon>
        <taxon>Magnoliopsida</taxon>
        <taxon>eudicotyledons</taxon>
        <taxon>Gunneridae</taxon>
        <taxon>Pentapetalae</taxon>
        <taxon>rosids</taxon>
        <taxon>malvids</taxon>
        <taxon>Malvales</taxon>
        <taxon>Malvaceae</taxon>
        <taxon>Malvoideae</taxon>
        <taxon>Gossypium</taxon>
    </lineage>
</organism>
<name>A0ABR0R3K1_GOSAR</name>
<reference evidence="1 2" key="1">
    <citation type="submission" date="2023-03" db="EMBL/GenBank/DDBJ databases">
        <title>WGS of Gossypium arboreum.</title>
        <authorList>
            <person name="Yu D."/>
        </authorList>
    </citation>
    <scope>NUCLEOTIDE SEQUENCE [LARGE SCALE GENOMIC DNA]</scope>
    <source>
        <tissue evidence="1">Leaf</tissue>
    </source>
</reference>
<comment type="caution">
    <text evidence="1">The sequence shown here is derived from an EMBL/GenBank/DDBJ whole genome shotgun (WGS) entry which is preliminary data.</text>
</comment>
<keyword evidence="2" id="KW-1185">Reference proteome</keyword>
<gene>
    <name evidence="1" type="ORF">PVK06_002435</name>
</gene>
<evidence type="ECO:0000313" key="1">
    <source>
        <dbReference type="EMBL" id="KAK5846163.1"/>
    </source>
</evidence>
<accession>A0ABR0R3K1</accession>
<protein>
    <submittedName>
        <fullName evidence="1">Uncharacterized protein</fullName>
    </submittedName>
</protein>